<name>A0AAG5CPZ3_ANOAO</name>
<keyword evidence="2" id="KW-1185">Reference proteome</keyword>
<dbReference type="AlphaFoldDB" id="A0AAG5CPZ3"/>
<accession>A0AAG5CPZ3</accession>
<sequence>MACVVRVPFVVPSRRFANAVADCTLHVARTWWGLRRRRHRHRCVWAPTTVCSPCAYPFGSDASPRAGASAWVSQKQSSAIFRPTNQQHIQ</sequence>
<evidence type="ECO:0000313" key="1">
    <source>
        <dbReference type="EnsemblMetazoa" id="ENSAATROPP000584"/>
    </source>
</evidence>
<dbReference type="EnsemblMetazoa" id="ENSAATROPT000615">
    <property type="protein sequence ID" value="ENSAATROPP000584"/>
    <property type="gene ID" value="ENSAATROPG000501"/>
</dbReference>
<organism evidence="1 2">
    <name type="scientific">Anopheles atroparvus</name>
    <name type="common">European mosquito</name>
    <dbReference type="NCBI Taxonomy" id="41427"/>
    <lineage>
        <taxon>Eukaryota</taxon>
        <taxon>Metazoa</taxon>
        <taxon>Ecdysozoa</taxon>
        <taxon>Arthropoda</taxon>
        <taxon>Hexapoda</taxon>
        <taxon>Insecta</taxon>
        <taxon>Pterygota</taxon>
        <taxon>Neoptera</taxon>
        <taxon>Endopterygota</taxon>
        <taxon>Diptera</taxon>
        <taxon>Nematocera</taxon>
        <taxon>Culicoidea</taxon>
        <taxon>Culicidae</taxon>
        <taxon>Anophelinae</taxon>
        <taxon>Anopheles</taxon>
    </lineage>
</organism>
<protein>
    <submittedName>
        <fullName evidence="1">Uncharacterized protein</fullName>
    </submittedName>
</protein>
<evidence type="ECO:0000313" key="2">
    <source>
        <dbReference type="Proteomes" id="UP000075880"/>
    </source>
</evidence>
<proteinExistence type="predicted"/>
<dbReference type="Proteomes" id="UP000075880">
    <property type="component" value="Unassembled WGS sequence"/>
</dbReference>
<reference evidence="1" key="1">
    <citation type="submission" date="2024-04" db="UniProtKB">
        <authorList>
            <consortium name="EnsemblMetazoa"/>
        </authorList>
    </citation>
    <scope>IDENTIFICATION</scope>
    <source>
        <strain evidence="1">EBRO</strain>
    </source>
</reference>